<evidence type="ECO:0000256" key="3">
    <source>
        <dbReference type="SAM" id="MobiDB-lite"/>
    </source>
</evidence>
<dbReference type="AlphaFoldDB" id="A0A818LYZ5"/>
<dbReference type="SUPFAM" id="SSF57262">
    <property type="entry name" value="Leech antihemostatic proteins"/>
    <property type="match status" value="1"/>
</dbReference>
<evidence type="ECO:0000313" key="7">
    <source>
        <dbReference type="Proteomes" id="UP000663836"/>
    </source>
</evidence>
<sequence>MLACPYGFNVDAQGCPYCSCRTTPRVCLESIVGYNCGTVDHRDCPSSHECHLSFSNLYGQCCLKTPSSTTVRPPTSKSTVPMTTVAAGTSTRRPMGRLLADITQPASSSPVSTTPSPTTTGSATGTPTSTQRWFLF</sequence>
<proteinExistence type="predicted"/>
<dbReference type="Proteomes" id="UP000663836">
    <property type="component" value="Unassembled WGS sequence"/>
</dbReference>
<evidence type="ECO:0000256" key="1">
    <source>
        <dbReference type="ARBA" id="ARBA00022690"/>
    </source>
</evidence>
<feature type="compositionally biased region" description="Low complexity" evidence="3">
    <location>
        <begin position="103"/>
        <end position="129"/>
    </location>
</feature>
<dbReference type="EMBL" id="CAJOBD010000115">
    <property type="protein sequence ID" value="CAF3581478.1"/>
    <property type="molecule type" value="Genomic_DNA"/>
</dbReference>
<dbReference type="EMBL" id="CAJNOT010000281">
    <property type="protein sequence ID" value="CAF0925262.1"/>
    <property type="molecule type" value="Genomic_DNA"/>
</dbReference>
<reference evidence="6" key="1">
    <citation type="submission" date="2021-02" db="EMBL/GenBank/DDBJ databases">
        <authorList>
            <person name="Nowell W R."/>
        </authorList>
    </citation>
    <scope>NUCLEOTIDE SEQUENCE</scope>
</reference>
<evidence type="ECO:0000259" key="4">
    <source>
        <dbReference type="Pfam" id="PF02822"/>
    </source>
</evidence>
<dbReference type="InterPro" id="IPR004094">
    <property type="entry name" value="Antistasin-like"/>
</dbReference>
<feature type="compositionally biased region" description="Low complexity" evidence="3">
    <location>
        <begin position="71"/>
        <end position="81"/>
    </location>
</feature>
<evidence type="ECO:0000313" key="6">
    <source>
        <dbReference type="EMBL" id="CAF3581478.1"/>
    </source>
</evidence>
<name>A0A818LYZ5_9BILA</name>
<gene>
    <name evidence="6" type="ORF">JBS370_LOCUS2831</name>
    <name evidence="5" type="ORF">ZHD862_LOCUS8620</name>
</gene>
<protein>
    <recommendedName>
        <fullName evidence="4">Antistasin-like domain-containing protein</fullName>
    </recommendedName>
</protein>
<comment type="caution">
    <text evidence="6">The sequence shown here is derived from an EMBL/GenBank/DDBJ whole genome shotgun (WGS) entry which is preliminary data.</text>
</comment>
<organism evidence="6 7">
    <name type="scientific">Rotaria sordida</name>
    <dbReference type="NCBI Taxonomy" id="392033"/>
    <lineage>
        <taxon>Eukaryota</taxon>
        <taxon>Metazoa</taxon>
        <taxon>Spiralia</taxon>
        <taxon>Gnathifera</taxon>
        <taxon>Rotifera</taxon>
        <taxon>Eurotatoria</taxon>
        <taxon>Bdelloidea</taxon>
        <taxon>Philodinida</taxon>
        <taxon>Philodinidae</taxon>
        <taxon>Rotaria</taxon>
    </lineage>
</organism>
<dbReference type="Proteomes" id="UP000663864">
    <property type="component" value="Unassembled WGS sequence"/>
</dbReference>
<dbReference type="GO" id="GO:0004867">
    <property type="term" value="F:serine-type endopeptidase inhibitor activity"/>
    <property type="evidence" value="ECO:0007669"/>
    <property type="project" value="UniProtKB-KW"/>
</dbReference>
<keyword evidence="2" id="KW-0722">Serine protease inhibitor</keyword>
<dbReference type="Pfam" id="PF02822">
    <property type="entry name" value="Antistasin"/>
    <property type="match status" value="1"/>
</dbReference>
<dbReference type="InterPro" id="IPR011061">
    <property type="entry name" value="Hirudin/antistatin"/>
</dbReference>
<feature type="region of interest" description="Disordered" evidence="3">
    <location>
        <begin position="71"/>
        <end position="129"/>
    </location>
</feature>
<dbReference type="Gene3D" id="2.10.22.10">
    <property type="entry name" value="Antistasin, domain 1"/>
    <property type="match status" value="1"/>
</dbReference>
<evidence type="ECO:0000256" key="2">
    <source>
        <dbReference type="ARBA" id="ARBA00022900"/>
    </source>
</evidence>
<accession>A0A818LYZ5</accession>
<feature type="domain" description="Antistasin-like" evidence="4">
    <location>
        <begin position="2"/>
        <end position="20"/>
    </location>
</feature>
<evidence type="ECO:0000313" key="5">
    <source>
        <dbReference type="EMBL" id="CAF0925262.1"/>
    </source>
</evidence>
<keyword evidence="1" id="KW-0646">Protease inhibitor</keyword>